<organism evidence="1">
    <name type="scientific">Oryza meridionalis</name>
    <dbReference type="NCBI Taxonomy" id="40149"/>
    <lineage>
        <taxon>Eukaryota</taxon>
        <taxon>Viridiplantae</taxon>
        <taxon>Streptophyta</taxon>
        <taxon>Embryophyta</taxon>
        <taxon>Tracheophyta</taxon>
        <taxon>Spermatophyta</taxon>
        <taxon>Magnoliopsida</taxon>
        <taxon>Liliopsida</taxon>
        <taxon>Poales</taxon>
        <taxon>Poaceae</taxon>
        <taxon>BOP clade</taxon>
        <taxon>Oryzoideae</taxon>
        <taxon>Oryzeae</taxon>
        <taxon>Oryzinae</taxon>
        <taxon>Oryza</taxon>
    </lineage>
</organism>
<dbReference type="Proteomes" id="UP000008021">
    <property type="component" value="Chromosome 1"/>
</dbReference>
<keyword evidence="2" id="KW-1185">Reference proteome</keyword>
<reference evidence="1" key="2">
    <citation type="submission" date="2018-05" db="EMBL/GenBank/DDBJ databases">
        <title>OmerRS3 (Oryza meridionalis Reference Sequence Version 3).</title>
        <authorList>
            <person name="Zhang J."/>
            <person name="Kudrna D."/>
            <person name="Lee S."/>
            <person name="Talag J."/>
            <person name="Welchert J."/>
            <person name="Wing R.A."/>
        </authorList>
    </citation>
    <scope>NUCLEOTIDE SEQUENCE [LARGE SCALE GENOMIC DNA]</scope>
    <source>
        <strain evidence="1">cv. OR44</strain>
    </source>
</reference>
<evidence type="ECO:0000313" key="2">
    <source>
        <dbReference type="Proteomes" id="UP000008021"/>
    </source>
</evidence>
<sequence length="70" mass="7736">MFPPPVPWSPFPSWTSLLPDSSRGVPHVKERDADREAVHSISALKVIPAMRCVVHEAIVAQQSGFELGWS</sequence>
<evidence type="ECO:0000313" key="1">
    <source>
        <dbReference type="EnsemblPlants" id="OMERI01G13120.2"/>
    </source>
</evidence>
<accession>A0A0E0C1I5</accession>
<dbReference type="Gramene" id="OMERI01G13120.2">
    <property type="protein sequence ID" value="OMERI01G13120.2"/>
    <property type="gene ID" value="OMERI01G13120"/>
</dbReference>
<protein>
    <submittedName>
        <fullName evidence="1">Uncharacterized protein</fullName>
    </submittedName>
</protein>
<proteinExistence type="predicted"/>
<name>A0A0E0C1I5_9ORYZ</name>
<dbReference type="AlphaFoldDB" id="A0A0E0C1I5"/>
<dbReference type="HOGENOM" id="CLU_2762050_0_0_1"/>
<dbReference type="EnsemblPlants" id="OMERI01G13120.2">
    <property type="protein sequence ID" value="OMERI01G13120.2"/>
    <property type="gene ID" value="OMERI01G13120"/>
</dbReference>
<reference evidence="1" key="1">
    <citation type="submission" date="2015-04" db="UniProtKB">
        <authorList>
            <consortium name="EnsemblPlants"/>
        </authorList>
    </citation>
    <scope>IDENTIFICATION</scope>
</reference>